<keyword evidence="2" id="KW-1185">Reference proteome</keyword>
<evidence type="ECO:0000313" key="2">
    <source>
        <dbReference type="Proteomes" id="UP001489719"/>
    </source>
</evidence>
<dbReference type="EMBL" id="MU970046">
    <property type="protein sequence ID" value="KAK9324747.1"/>
    <property type="molecule type" value="Genomic_DNA"/>
</dbReference>
<dbReference type="Proteomes" id="UP001489719">
    <property type="component" value="Unassembled WGS sequence"/>
</dbReference>
<sequence>MYSSLLLFAISFSCYASAQSLAGCETPCTEVANQHDQKCLQYYDEQQQTIDVRYYECVCSLRELYVDCYTCVYDQTNYDEWLAAFEQSCNSLADVTDTAIVISPPETAFPSDTITEADFTTAEPPTTTAEEETTEATTEASTEASEETSTDDISMPATSQEASVIASSTVASSARSTAVRSSLITSTTAAEAQTPTASATAQATTSGGVGSSSPSWWLALGSFLLVFTI</sequence>
<comment type="caution">
    <text evidence="1">The sequence shown here is derived from an EMBL/GenBank/DDBJ whole genome shotgun (WGS) entry which is preliminary data.</text>
</comment>
<gene>
    <name evidence="1" type="ORF">V1517DRAFT_316183</name>
</gene>
<organism evidence="1 2">
    <name type="scientific">Lipomyces orientalis</name>
    <dbReference type="NCBI Taxonomy" id="1233043"/>
    <lineage>
        <taxon>Eukaryota</taxon>
        <taxon>Fungi</taxon>
        <taxon>Dikarya</taxon>
        <taxon>Ascomycota</taxon>
        <taxon>Saccharomycotina</taxon>
        <taxon>Lipomycetes</taxon>
        <taxon>Lipomycetales</taxon>
        <taxon>Lipomycetaceae</taxon>
        <taxon>Lipomyces</taxon>
    </lineage>
</organism>
<reference evidence="2" key="1">
    <citation type="journal article" date="2024" name="Front. Bioeng. Biotechnol.">
        <title>Genome-scale model development and genomic sequencing of the oleaginous clade Lipomyces.</title>
        <authorList>
            <person name="Czajka J.J."/>
            <person name="Han Y."/>
            <person name="Kim J."/>
            <person name="Mondo S.J."/>
            <person name="Hofstad B.A."/>
            <person name="Robles A."/>
            <person name="Haridas S."/>
            <person name="Riley R."/>
            <person name="LaButti K."/>
            <person name="Pangilinan J."/>
            <person name="Andreopoulos W."/>
            <person name="Lipzen A."/>
            <person name="Yan J."/>
            <person name="Wang M."/>
            <person name="Ng V."/>
            <person name="Grigoriev I.V."/>
            <person name="Spatafora J.W."/>
            <person name="Magnuson J.K."/>
            <person name="Baker S.E."/>
            <person name="Pomraning K.R."/>
        </authorList>
    </citation>
    <scope>NUCLEOTIDE SEQUENCE [LARGE SCALE GENOMIC DNA]</scope>
    <source>
        <strain evidence="2">CBS 10300</strain>
    </source>
</reference>
<evidence type="ECO:0000313" key="1">
    <source>
        <dbReference type="EMBL" id="KAK9324747.1"/>
    </source>
</evidence>
<protein>
    <submittedName>
        <fullName evidence="1">Uncharacterized protein</fullName>
    </submittedName>
</protein>
<name>A0ACC3TV11_9ASCO</name>
<proteinExistence type="predicted"/>
<accession>A0ACC3TV11</accession>